<feature type="binding site" evidence="7">
    <location>
        <begin position="197"/>
        <end position="201"/>
    </location>
    <ligand>
        <name>GTP</name>
        <dbReference type="ChEBI" id="CHEBI:37565"/>
    </ligand>
</feature>
<evidence type="ECO:0000256" key="7">
    <source>
        <dbReference type="PIRSR" id="PIRSR601019-1"/>
    </source>
</evidence>
<feature type="compositionally biased region" description="Basic and acidic residues" evidence="9">
    <location>
        <begin position="16"/>
        <end position="26"/>
    </location>
</feature>
<dbReference type="SUPFAM" id="SSF47895">
    <property type="entry name" value="Transducin (alpha subunit), insertion domain"/>
    <property type="match status" value="1"/>
</dbReference>
<keyword evidence="1 8" id="KW-0479">Metal-binding</keyword>
<dbReference type="GO" id="GO:0005834">
    <property type="term" value="C:heterotrimeric G-protein complex"/>
    <property type="evidence" value="ECO:0007669"/>
    <property type="project" value="TreeGrafter"/>
</dbReference>
<proteinExistence type="predicted"/>
<dbReference type="GO" id="GO:0031683">
    <property type="term" value="F:G-protein beta/gamma-subunit complex binding"/>
    <property type="evidence" value="ECO:0007669"/>
    <property type="project" value="InterPro"/>
</dbReference>
<dbReference type="SMART" id="SM00275">
    <property type="entry name" value="G_alpha"/>
    <property type="match status" value="1"/>
</dbReference>
<feature type="binding site" evidence="8">
    <location>
        <position position="46"/>
    </location>
    <ligand>
        <name>Mg(2+)</name>
        <dbReference type="ChEBI" id="CHEBI:18420"/>
    </ligand>
</feature>
<keyword evidence="6" id="KW-0449">Lipoprotein</keyword>
<keyword evidence="3 8" id="KW-0460">Magnesium</keyword>
<dbReference type="GO" id="GO:0005737">
    <property type="term" value="C:cytoplasm"/>
    <property type="evidence" value="ECO:0007669"/>
    <property type="project" value="TreeGrafter"/>
</dbReference>
<organism evidence="10 12">
    <name type="scientific">Anaeramoeba flamelloides</name>
    <dbReference type="NCBI Taxonomy" id="1746091"/>
    <lineage>
        <taxon>Eukaryota</taxon>
        <taxon>Metamonada</taxon>
        <taxon>Anaeramoebidae</taxon>
        <taxon>Anaeramoeba</taxon>
    </lineage>
</organism>
<protein>
    <submittedName>
        <fullName evidence="10">Guanine nucleotide-binding protein g(O) subunit alpha</fullName>
    </submittedName>
</protein>
<dbReference type="GO" id="GO:0005525">
    <property type="term" value="F:GTP binding"/>
    <property type="evidence" value="ECO:0007669"/>
    <property type="project" value="UniProtKB-KW"/>
</dbReference>
<dbReference type="PRINTS" id="PR00441">
    <property type="entry name" value="GPROTEINAI"/>
</dbReference>
<dbReference type="CDD" id="cd00066">
    <property type="entry name" value="G-alpha"/>
    <property type="match status" value="1"/>
</dbReference>
<accession>A0AAV7ZKW1</accession>
<feature type="compositionally biased region" description="Basic residues" evidence="9">
    <location>
        <begin position="1"/>
        <end position="15"/>
    </location>
</feature>
<evidence type="ECO:0000313" key="13">
    <source>
        <dbReference type="Proteomes" id="UP001150062"/>
    </source>
</evidence>
<dbReference type="Proteomes" id="UP001146793">
    <property type="component" value="Unassembled WGS sequence"/>
</dbReference>
<evidence type="ECO:0000313" key="11">
    <source>
        <dbReference type="EMBL" id="KAJ6254762.1"/>
    </source>
</evidence>
<dbReference type="AlphaFoldDB" id="A0AAV7ZKW1"/>
<feature type="binding site" evidence="7">
    <location>
        <begin position="172"/>
        <end position="178"/>
    </location>
    <ligand>
        <name>GTP</name>
        <dbReference type="ChEBI" id="CHEBI:37565"/>
    </ligand>
</feature>
<evidence type="ECO:0000256" key="6">
    <source>
        <dbReference type="ARBA" id="ARBA00023288"/>
    </source>
</evidence>
<evidence type="ECO:0000256" key="5">
    <source>
        <dbReference type="ARBA" id="ARBA00023224"/>
    </source>
</evidence>
<gene>
    <name evidence="10" type="ORF">M0812_12924</name>
    <name evidence="11" type="ORF">M0813_12072</name>
</gene>
<reference evidence="10" key="2">
    <citation type="submission" date="2022-08" db="EMBL/GenBank/DDBJ databases">
        <title>Novel sulphate-reducing endosymbionts in the free-living metamonad Anaeramoeba.</title>
        <authorList>
            <person name="Jerlstrom-Hultqvist J."/>
            <person name="Cepicka I."/>
            <person name="Gallot-Lavallee L."/>
            <person name="Salas-Leiva D."/>
            <person name="Curtis B.A."/>
            <person name="Zahonova K."/>
            <person name="Pipaliya S."/>
            <person name="Dacks J."/>
            <person name="Roger A.J."/>
        </authorList>
    </citation>
    <scope>NUCLEOTIDE SEQUENCE</scope>
    <source>
        <strain evidence="10">Busselton2</strain>
    </source>
</reference>
<feature type="binding site" evidence="7">
    <location>
        <begin position="266"/>
        <end position="269"/>
    </location>
    <ligand>
        <name>GTP</name>
        <dbReference type="ChEBI" id="CHEBI:37565"/>
    </ligand>
</feature>
<dbReference type="Gene3D" id="3.40.50.300">
    <property type="entry name" value="P-loop containing nucleotide triphosphate hydrolases"/>
    <property type="match status" value="1"/>
</dbReference>
<dbReference type="Gene3D" id="1.10.400.10">
    <property type="entry name" value="GI Alpha 1, domain 2-like"/>
    <property type="match status" value="1"/>
</dbReference>
<dbReference type="GO" id="GO:0046872">
    <property type="term" value="F:metal ion binding"/>
    <property type="evidence" value="ECO:0007669"/>
    <property type="project" value="UniProtKB-KW"/>
</dbReference>
<comment type="caution">
    <text evidence="10">The sequence shown here is derived from an EMBL/GenBank/DDBJ whole genome shotgun (WGS) entry which is preliminary data.</text>
</comment>
<evidence type="ECO:0000256" key="4">
    <source>
        <dbReference type="ARBA" id="ARBA00023134"/>
    </source>
</evidence>
<feature type="region of interest" description="Disordered" evidence="9">
    <location>
        <begin position="1"/>
        <end position="29"/>
    </location>
</feature>
<dbReference type="GO" id="GO:0001664">
    <property type="term" value="F:G protein-coupled receptor binding"/>
    <property type="evidence" value="ECO:0007669"/>
    <property type="project" value="TreeGrafter"/>
</dbReference>
<dbReference type="InterPro" id="IPR001408">
    <property type="entry name" value="Gprotein_alpha_I"/>
</dbReference>
<sequence length="349" mass="41145">MGTKSSKKKREKKNNKKIEKSLEESKKKKSKELRLLLLGTGDSGKSTFVKQFQILYKDGFSKNKIQSYKVVIRCVLKNSLKQLIEANKTLETELKKKNVKLAENYLKKFVPRDSSVSTKQQKIIQTLWSDPAIKNVWRLRDNFQIPDNSDYFLDNVERIFDTTYSPNNIDILNCRIPTTGIQEIGFKVGERIWVVVDVGGQRNERRKWIHHFEGVDSLIFVIGINEFAKKLYEDNTINRMHETLMLWESTLTNQYFKKTPIILMFNKVDLFKESLTRSNLSDCFPEFTGENNFEEASKYIKKQFIKKKHKKKRKIYHHFTCGTDTQLIEKLFADVMKTIIENHIKDYFV</sequence>
<name>A0AAV7ZKW1_9EUKA</name>
<dbReference type="PROSITE" id="PS51882">
    <property type="entry name" value="G_ALPHA"/>
    <property type="match status" value="1"/>
</dbReference>
<dbReference type="GO" id="GO:0007188">
    <property type="term" value="P:adenylate cyclase-modulating G protein-coupled receptor signaling pathway"/>
    <property type="evidence" value="ECO:0007669"/>
    <property type="project" value="InterPro"/>
</dbReference>
<dbReference type="InterPro" id="IPR011025">
    <property type="entry name" value="GproteinA_insert"/>
</dbReference>
<dbReference type="InterPro" id="IPR027417">
    <property type="entry name" value="P-loop_NTPase"/>
</dbReference>
<reference evidence="11" key="1">
    <citation type="submission" date="2022-08" db="EMBL/GenBank/DDBJ databases">
        <title>Novel sulfate-reducing endosymbionts in the free-living metamonad Anaeramoeba.</title>
        <authorList>
            <person name="Jerlstrom-Hultqvist J."/>
            <person name="Cepicka I."/>
            <person name="Gallot-Lavallee L."/>
            <person name="Salas-Leiva D."/>
            <person name="Curtis B.A."/>
            <person name="Zahonova K."/>
            <person name="Pipaliya S."/>
            <person name="Dacks J."/>
            <person name="Roger A.J."/>
        </authorList>
    </citation>
    <scope>NUCLEOTIDE SEQUENCE</scope>
    <source>
        <strain evidence="11">Schooner1</strain>
    </source>
</reference>
<dbReference type="PANTHER" id="PTHR10218">
    <property type="entry name" value="GTP-BINDING PROTEIN ALPHA SUBUNIT"/>
    <property type="match status" value="1"/>
</dbReference>
<evidence type="ECO:0000313" key="12">
    <source>
        <dbReference type="Proteomes" id="UP001146793"/>
    </source>
</evidence>
<keyword evidence="5" id="KW-0807">Transducer</keyword>
<dbReference type="FunFam" id="3.40.50.300:FF:002307">
    <property type="entry name" value="Guanine nucleotide-binding protein G(k) subunit alpha"/>
    <property type="match status" value="1"/>
</dbReference>
<dbReference type="InterPro" id="IPR001019">
    <property type="entry name" value="Gprotein_alpha_su"/>
</dbReference>
<feature type="binding site" evidence="8">
    <location>
        <position position="178"/>
    </location>
    <ligand>
        <name>Mg(2+)</name>
        <dbReference type="ChEBI" id="CHEBI:18420"/>
    </ligand>
</feature>
<evidence type="ECO:0000256" key="3">
    <source>
        <dbReference type="ARBA" id="ARBA00022842"/>
    </source>
</evidence>
<dbReference type="SUPFAM" id="SSF52540">
    <property type="entry name" value="P-loop containing nucleoside triphosphate hydrolases"/>
    <property type="match status" value="1"/>
</dbReference>
<dbReference type="EMBL" id="JANTQA010000029">
    <property type="protein sequence ID" value="KAJ3440925.1"/>
    <property type="molecule type" value="Genomic_DNA"/>
</dbReference>
<evidence type="ECO:0000256" key="8">
    <source>
        <dbReference type="PIRSR" id="PIRSR601019-2"/>
    </source>
</evidence>
<dbReference type="PRINTS" id="PR00318">
    <property type="entry name" value="GPROTEINA"/>
</dbReference>
<evidence type="ECO:0000256" key="9">
    <source>
        <dbReference type="SAM" id="MobiDB-lite"/>
    </source>
</evidence>
<dbReference type="Proteomes" id="UP001150062">
    <property type="component" value="Unassembled WGS sequence"/>
</dbReference>
<keyword evidence="13" id="KW-1185">Reference proteome</keyword>
<dbReference type="GO" id="GO:0003924">
    <property type="term" value="F:GTPase activity"/>
    <property type="evidence" value="ECO:0007669"/>
    <property type="project" value="InterPro"/>
</dbReference>
<dbReference type="Pfam" id="PF00503">
    <property type="entry name" value="G-alpha"/>
    <property type="match status" value="1"/>
</dbReference>
<keyword evidence="4 7" id="KW-0342">GTP-binding</keyword>
<dbReference type="EMBL" id="JAOAOG010000017">
    <property type="protein sequence ID" value="KAJ6254762.1"/>
    <property type="molecule type" value="Genomic_DNA"/>
</dbReference>
<evidence type="ECO:0000313" key="10">
    <source>
        <dbReference type="EMBL" id="KAJ3440925.1"/>
    </source>
</evidence>
<keyword evidence="2 7" id="KW-0547">Nucleotide-binding</keyword>
<evidence type="ECO:0000256" key="2">
    <source>
        <dbReference type="ARBA" id="ARBA00022741"/>
    </source>
</evidence>
<dbReference type="PANTHER" id="PTHR10218:SF302">
    <property type="entry name" value="GUANINE NUCLEOTIDE-BINDING PROTEIN ALPHA-5 SUBUNIT"/>
    <property type="match status" value="1"/>
</dbReference>
<evidence type="ECO:0000256" key="1">
    <source>
        <dbReference type="ARBA" id="ARBA00022723"/>
    </source>
</evidence>